<reference evidence="1" key="1">
    <citation type="submission" date="2023-03" db="UniProtKB">
        <authorList>
            <consortium name="EnsemblPlants"/>
        </authorList>
    </citation>
    <scope>IDENTIFICATION</scope>
</reference>
<name>A0A9I9DW82_CUCME</name>
<sequence length="81" mass="9672">MPRSNRGPNNDQTYTFHNKFLITFNTQQRLGKIFTIKGMHWVRAWPPNSEIRVWKQPTKVGVWKQRSSFAWSVGVRVRNKE</sequence>
<proteinExistence type="predicted"/>
<dbReference type="EnsemblPlants" id="MELO3C025119.2.1">
    <property type="protein sequence ID" value="MELO3C025119.2.1"/>
    <property type="gene ID" value="MELO3C025119.2"/>
</dbReference>
<evidence type="ECO:0000313" key="1">
    <source>
        <dbReference type="EnsemblPlants" id="MELO3C025119.2.1"/>
    </source>
</evidence>
<dbReference type="AlphaFoldDB" id="A0A9I9DW82"/>
<accession>A0A9I9DW82</accession>
<protein>
    <submittedName>
        <fullName evidence="1">Uncharacterized protein</fullName>
    </submittedName>
</protein>
<organism evidence="1">
    <name type="scientific">Cucumis melo</name>
    <name type="common">Muskmelon</name>
    <dbReference type="NCBI Taxonomy" id="3656"/>
    <lineage>
        <taxon>Eukaryota</taxon>
        <taxon>Viridiplantae</taxon>
        <taxon>Streptophyta</taxon>
        <taxon>Embryophyta</taxon>
        <taxon>Tracheophyta</taxon>
        <taxon>Spermatophyta</taxon>
        <taxon>Magnoliopsida</taxon>
        <taxon>eudicotyledons</taxon>
        <taxon>Gunneridae</taxon>
        <taxon>Pentapetalae</taxon>
        <taxon>rosids</taxon>
        <taxon>fabids</taxon>
        <taxon>Cucurbitales</taxon>
        <taxon>Cucurbitaceae</taxon>
        <taxon>Benincaseae</taxon>
        <taxon>Cucumis</taxon>
    </lineage>
</organism>
<dbReference type="Gramene" id="MELO3C025119.2.1">
    <property type="protein sequence ID" value="MELO3C025119.2.1"/>
    <property type="gene ID" value="MELO3C025119.2"/>
</dbReference>